<gene>
    <name evidence="2" type="ORF">PBY51_010874</name>
</gene>
<evidence type="ECO:0000313" key="3">
    <source>
        <dbReference type="Proteomes" id="UP001346869"/>
    </source>
</evidence>
<comment type="caution">
    <text evidence="2">The sequence shown here is derived from an EMBL/GenBank/DDBJ whole genome shotgun (WGS) entry which is preliminary data.</text>
</comment>
<accession>A0AAN7XBJ8</accession>
<dbReference type="Proteomes" id="UP001346869">
    <property type="component" value="Unassembled WGS sequence"/>
</dbReference>
<organism evidence="2 3">
    <name type="scientific">Eleginops maclovinus</name>
    <name type="common">Patagonian blennie</name>
    <name type="synonym">Eleginus maclovinus</name>
    <dbReference type="NCBI Taxonomy" id="56733"/>
    <lineage>
        <taxon>Eukaryota</taxon>
        <taxon>Metazoa</taxon>
        <taxon>Chordata</taxon>
        <taxon>Craniata</taxon>
        <taxon>Vertebrata</taxon>
        <taxon>Euteleostomi</taxon>
        <taxon>Actinopterygii</taxon>
        <taxon>Neopterygii</taxon>
        <taxon>Teleostei</taxon>
        <taxon>Neoteleostei</taxon>
        <taxon>Acanthomorphata</taxon>
        <taxon>Eupercaria</taxon>
        <taxon>Perciformes</taxon>
        <taxon>Notothenioidei</taxon>
        <taxon>Eleginopidae</taxon>
        <taxon>Eleginops</taxon>
    </lineage>
</organism>
<protein>
    <submittedName>
        <fullName evidence="2">Uncharacterized protein</fullName>
    </submittedName>
</protein>
<name>A0AAN7XBJ8_ELEMC</name>
<evidence type="ECO:0000313" key="2">
    <source>
        <dbReference type="EMBL" id="KAK5857646.1"/>
    </source>
</evidence>
<evidence type="ECO:0000256" key="1">
    <source>
        <dbReference type="SAM" id="MobiDB-lite"/>
    </source>
</evidence>
<dbReference type="AlphaFoldDB" id="A0AAN7XBJ8"/>
<reference evidence="2 3" key="1">
    <citation type="journal article" date="2023" name="Genes (Basel)">
        <title>Chromosome-Level Genome Assembly and Circadian Gene Repertoire of the Patagonia Blennie Eleginops maclovinus-The Closest Ancestral Proxy of Antarctic Cryonotothenioids.</title>
        <authorList>
            <person name="Cheng C.C."/>
            <person name="Rivera-Colon A.G."/>
            <person name="Minhas B.F."/>
            <person name="Wilson L."/>
            <person name="Rayamajhi N."/>
            <person name="Vargas-Chacoff L."/>
            <person name="Catchen J.M."/>
        </authorList>
    </citation>
    <scope>NUCLEOTIDE SEQUENCE [LARGE SCALE GENOMIC DNA]</scope>
    <source>
        <strain evidence="2">JMC-PN-2008</strain>
    </source>
</reference>
<sequence>MHRRLSPLSPRFTHNQVPVRAYGKSHGILLLFCEALETDETRRQSGCRVAPLGMAGSRGAVWHPLPPVPVGRGGKSSGVSDSDSLTPCDITLPGGWEGMVSVWTQGVVAIRR</sequence>
<feature type="region of interest" description="Disordered" evidence="1">
    <location>
        <begin position="65"/>
        <end position="86"/>
    </location>
</feature>
<reference evidence="2 3" key="2">
    <citation type="journal article" date="2023" name="Mol. Biol. Evol.">
        <title>Genomics of Secondarily Temperate Adaptation in the Only Non-Antarctic Icefish.</title>
        <authorList>
            <person name="Rivera-Colon A.G."/>
            <person name="Rayamajhi N."/>
            <person name="Minhas B.F."/>
            <person name="Madrigal G."/>
            <person name="Bilyk K.T."/>
            <person name="Yoon V."/>
            <person name="Hune M."/>
            <person name="Gregory S."/>
            <person name="Cheng C.H.C."/>
            <person name="Catchen J.M."/>
        </authorList>
    </citation>
    <scope>NUCLEOTIDE SEQUENCE [LARGE SCALE GENOMIC DNA]</scope>
    <source>
        <strain evidence="2">JMC-PN-2008</strain>
    </source>
</reference>
<keyword evidence="3" id="KW-1185">Reference proteome</keyword>
<proteinExistence type="predicted"/>
<dbReference type="EMBL" id="JAUZQC010000016">
    <property type="protein sequence ID" value="KAK5857646.1"/>
    <property type="molecule type" value="Genomic_DNA"/>
</dbReference>